<feature type="transmembrane region" description="Helical" evidence="6">
    <location>
        <begin position="12"/>
        <end position="33"/>
    </location>
</feature>
<feature type="transmembrane region" description="Helical" evidence="6">
    <location>
        <begin position="77"/>
        <end position="102"/>
    </location>
</feature>
<protein>
    <submittedName>
        <fullName evidence="7">Uncharacterized protein</fullName>
    </submittedName>
</protein>
<comment type="caution">
    <text evidence="7">The sequence shown here is derived from an EMBL/GenBank/DDBJ whole genome shotgun (WGS) entry which is preliminary data.</text>
</comment>
<feature type="region of interest" description="Disordered" evidence="5">
    <location>
        <begin position="159"/>
        <end position="183"/>
    </location>
</feature>
<reference evidence="7 8" key="1">
    <citation type="journal article" date="2014" name="Genome Biol. Evol.">
        <title>The secreted proteins of Achlya hypogyna and Thraustotheca clavata identify the ancestral oomycete secretome and reveal gene acquisitions by horizontal gene transfer.</title>
        <authorList>
            <person name="Misner I."/>
            <person name="Blouin N."/>
            <person name="Leonard G."/>
            <person name="Richards T.A."/>
            <person name="Lane C.E."/>
        </authorList>
    </citation>
    <scope>NUCLEOTIDE SEQUENCE [LARGE SCALE GENOMIC DNA]</scope>
    <source>
        <strain evidence="7 8">ATCC 48635</strain>
    </source>
</reference>
<sequence>MFAKAHLVRNMFGVCFCEVLLCVVLFVMGVAMTKSTHYRLALGPRFATIAGGFIFVGICYGLTAIVAYCGSKHHNKFLLLVHLGGITSLATFQALIAFSGLLHAVPDYSYSFQDVCLTNSLLNNASNVQTCTPYFESDLYNQLRASWRSYYSDNVADQTQSMNDSRPLTSSDSTPRQLCSRNKGTNYPGTPLCYTESDKACAFDEPIGSCGVTGAGALSKGCASAFHYYHASTLYTICLIVLILLAFPIIGGCTTLCLCFKRKEEDVIPTNLRISVRPAQHTKVYCRADVEKAEAEF</sequence>
<keyword evidence="2 6" id="KW-0812">Transmembrane</keyword>
<dbReference type="OrthoDB" id="62814at2759"/>
<feature type="transmembrane region" description="Helical" evidence="6">
    <location>
        <begin position="234"/>
        <end position="260"/>
    </location>
</feature>
<dbReference type="Proteomes" id="UP000243579">
    <property type="component" value="Unassembled WGS sequence"/>
</dbReference>
<dbReference type="STRING" id="1202772.A0A1V9YP72"/>
<comment type="subcellular location">
    <subcellularLocation>
        <location evidence="1">Membrane</location>
        <topology evidence="1">Multi-pass membrane protein</topology>
    </subcellularLocation>
</comment>
<accession>A0A1V9YP72</accession>
<proteinExistence type="predicted"/>
<keyword evidence="4 6" id="KW-0472">Membrane</keyword>
<gene>
    <name evidence="7" type="ORF">ACHHYP_08458</name>
</gene>
<name>A0A1V9YP72_ACHHY</name>
<keyword evidence="3 6" id="KW-1133">Transmembrane helix</keyword>
<feature type="transmembrane region" description="Helical" evidence="6">
    <location>
        <begin position="45"/>
        <end position="70"/>
    </location>
</feature>
<dbReference type="Pfam" id="PF00335">
    <property type="entry name" value="Tetraspanin"/>
    <property type="match status" value="1"/>
</dbReference>
<dbReference type="EMBL" id="JNBR01001431">
    <property type="protein sequence ID" value="OQR87566.1"/>
    <property type="molecule type" value="Genomic_DNA"/>
</dbReference>
<evidence type="ECO:0000313" key="8">
    <source>
        <dbReference type="Proteomes" id="UP000243579"/>
    </source>
</evidence>
<evidence type="ECO:0000256" key="6">
    <source>
        <dbReference type="SAM" id="Phobius"/>
    </source>
</evidence>
<evidence type="ECO:0000256" key="1">
    <source>
        <dbReference type="ARBA" id="ARBA00004141"/>
    </source>
</evidence>
<dbReference type="AlphaFoldDB" id="A0A1V9YP72"/>
<evidence type="ECO:0000313" key="7">
    <source>
        <dbReference type="EMBL" id="OQR87566.1"/>
    </source>
</evidence>
<evidence type="ECO:0000256" key="4">
    <source>
        <dbReference type="ARBA" id="ARBA00023136"/>
    </source>
</evidence>
<evidence type="ECO:0000256" key="3">
    <source>
        <dbReference type="ARBA" id="ARBA00022989"/>
    </source>
</evidence>
<dbReference type="GO" id="GO:0016020">
    <property type="term" value="C:membrane"/>
    <property type="evidence" value="ECO:0007669"/>
    <property type="project" value="UniProtKB-SubCell"/>
</dbReference>
<evidence type="ECO:0000256" key="5">
    <source>
        <dbReference type="SAM" id="MobiDB-lite"/>
    </source>
</evidence>
<evidence type="ECO:0000256" key="2">
    <source>
        <dbReference type="ARBA" id="ARBA00022692"/>
    </source>
</evidence>
<keyword evidence="8" id="KW-1185">Reference proteome</keyword>
<dbReference type="InterPro" id="IPR018499">
    <property type="entry name" value="Tetraspanin/Peripherin"/>
</dbReference>
<organism evidence="7 8">
    <name type="scientific">Achlya hypogyna</name>
    <name type="common">Oomycete</name>
    <name type="synonym">Protoachlya hypogyna</name>
    <dbReference type="NCBI Taxonomy" id="1202772"/>
    <lineage>
        <taxon>Eukaryota</taxon>
        <taxon>Sar</taxon>
        <taxon>Stramenopiles</taxon>
        <taxon>Oomycota</taxon>
        <taxon>Saprolegniomycetes</taxon>
        <taxon>Saprolegniales</taxon>
        <taxon>Achlyaceae</taxon>
        <taxon>Achlya</taxon>
    </lineage>
</organism>